<sequence>MPNPKPNAPKSMRKAVVEDTLLMKVVQKYFKLAGAVSMVWMVGYFKFSVSWLWLLLVVYVWKDRNTKAKQHKTAISQEIARDEKSVILARVEDLPSWVNFPDVERAEWMNK</sequence>
<dbReference type="GO" id="GO:0031210">
    <property type="term" value="F:phosphatidylcholine binding"/>
    <property type="evidence" value="ECO:0007669"/>
    <property type="project" value="TreeGrafter"/>
</dbReference>
<feature type="non-terminal residue" evidence="2">
    <location>
        <position position="111"/>
    </location>
</feature>
<dbReference type="GO" id="GO:0008429">
    <property type="term" value="F:phosphatidylethanolamine binding"/>
    <property type="evidence" value="ECO:0007669"/>
    <property type="project" value="TreeGrafter"/>
</dbReference>
<proteinExistence type="predicted"/>
<comment type="caution">
    <text evidence="2">The sequence shown here is derived from an EMBL/GenBank/DDBJ whole genome shotgun (WGS) entry which is preliminary data.</text>
</comment>
<evidence type="ECO:0000313" key="4">
    <source>
        <dbReference type="Proteomes" id="UP000271974"/>
    </source>
</evidence>
<dbReference type="PANTHER" id="PTHR45761">
    <property type="entry name" value="EXTENDED SYNAPTOTAGMIN-LIKE PROTEIN 2, ISOFORM C"/>
    <property type="match status" value="1"/>
</dbReference>
<keyword evidence="4" id="KW-1185">Reference proteome</keyword>
<feature type="transmembrane region" description="Helical" evidence="1">
    <location>
        <begin position="38"/>
        <end position="61"/>
    </location>
</feature>
<dbReference type="STRING" id="188477.A0A3S0Z4R1"/>
<dbReference type="AlphaFoldDB" id="A0A3S0Z4R1"/>
<gene>
    <name evidence="3" type="ORF">EGW08_015113</name>
    <name evidence="2" type="ORF">EGW08_021567</name>
</gene>
<dbReference type="GO" id="GO:0005509">
    <property type="term" value="F:calcium ion binding"/>
    <property type="evidence" value="ECO:0007669"/>
    <property type="project" value="TreeGrafter"/>
</dbReference>
<dbReference type="EMBL" id="RQTK01000608">
    <property type="protein sequence ID" value="RUS77126.1"/>
    <property type="molecule type" value="Genomic_DNA"/>
</dbReference>
<keyword evidence="1" id="KW-0812">Transmembrane</keyword>
<keyword evidence="1" id="KW-0472">Membrane</keyword>
<name>A0A3S0Z4R1_ELYCH</name>
<dbReference type="EMBL" id="RQTK01001357">
    <property type="protein sequence ID" value="RUS70668.1"/>
    <property type="molecule type" value="Genomic_DNA"/>
</dbReference>
<dbReference type="GO" id="GO:0005789">
    <property type="term" value="C:endoplasmic reticulum membrane"/>
    <property type="evidence" value="ECO:0007669"/>
    <property type="project" value="TreeGrafter"/>
</dbReference>
<dbReference type="GO" id="GO:0005544">
    <property type="term" value="F:calcium-dependent phospholipid binding"/>
    <property type="evidence" value="ECO:0007669"/>
    <property type="project" value="TreeGrafter"/>
</dbReference>
<keyword evidence="1" id="KW-1133">Transmembrane helix</keyword>
<evidence type="ECO:0000313" key="2">
    <source>
        <dbReference type="EMBL" id="RUS70668.1"/>
    </source>
</evidence>
<accession>A0A3S0Z4R1</accession>
<reference evidence="2 4" key="1">
    <citation type="submission" date="2019-01" db="EMBL/GenBank/DDBJ databases">
        <title>A draft genome assembly of the solar-powered sea slug Elysia chlorotica.</title>
        <authorList>
            <person name="Cai H."/>
            <person name="Li Q."/>
            <person name="Fang X."/>
            <person name="Li J."/>
            <person name="Curtis N.E."/>
            <person name="Altenburger A."/>
            <person name="Shibata T."/>
            <person name="Feng M."/>
            <person name="Maeda T."/>
            <person name="Schwartz J.A."/>
            <person name="Shigenobu S."/>
            <person name="Lundholm N."/>
            <person name="Nishiyama T."/>
            <person name="Yang H."/>
            <person name="Hasebe M."/>
            <person name="Li S."/>
            <person name="Pierce S.K."/>
            <person name="Wang J."/>
        </authorList>
    </citation>
    <scope>NUCLEOTIDE SEQUENCE [LARGE SCALE GENOMIC DNA]</scope>
    <source>
        <strain evidence="2">EC2010</strain>
        <tissue evidence="2">Whole organism of an adult</tissue>
    </source>
</reference>
<dbReference type="OrthoDB" id="6148175at2759"/>
<evidence type="ECO:0000256" key="1">
    <source>
        <dbReference type="SAM" id="Phobius"/>
    </source>
</evidence>
<dbReference type="Proteomes" id="UP000271974">
    <property type="component" value="Unassembled WGS sequence"/>
</dbReference>
<dbReference type="PANTHER" id="PTHR45761:SF1">
    <property type="entry name" value="EXTENDED SYNAPTOTAGMIN-LIKE PROTEIN 2, ISOFORM C"/>
    <property type="match status" value="1"/>
</dbReference>
<dbReference type="GO" id="GO:0035091">
    <property type="term" value="F:phosphatidylinositol binding"/>
    <property type="evidence" value="ECO:0007669"/>
    <property type="project" value="TreeGrafter"/>
</dbReference>
<dbReference type="InterPro" id="IPR051634">
    <property type="entry name" value="Extended_Synaptotagmin"/>
</dbReference>
<protein>
    <submittedName>
        <fullName evidence="2">Uncharacterized protein</fullName>
    </submittedName>
</protein>
<organism evidence="2 4">
    <name type="scientific">Elysia chlorotica</name>
    <name type="common">Eastern emerald elysia</name>
    <name type="synonym">Sea slug</name>
    <dbReference type="NCBI Taxonomy" id="188477"/>
    <lineage>
        <taxon>Eukaryota</taxon>
        <taxon>Metazoa</taxon>
        <taxon>Spiralia</taxon>
        <taxon>Lophotrochozoa</taxon>
        <taxon>Mollusca</taxon>
        <taxon>Gastropoda</taxon>
        <taxon>Heterobranchia</taxon>
        <taxon>Euthyneura</taxon>
        <taxon>Panpulmonata</taxon>
        <taxon>Sacoglossa</taxon>
        <taxon>Placobranchoidea</taxon>
        <taxon>Plakobranchidae</taxon>
        <taxon>Elysia</taxon>
    </lineage>
</organism>
<evidence type="ECO:0000313" key="3">
    <source>
        <dbReference type="EMBL" id="RUS77126.1"/>
    </source>
</evidence>